<feature type="region of interest" description="Disordered" evidence="5">
    <location>
        <begin position="438"/>
        <end position="472"/>
    </location>
</feature>
<keyword evidence="8" id="KW-1185">Reference proteome</keyword>
<feature type="coiled-coil region" evidence="4">
    <location>
        <begin position="27"/>
        <end position="140"/>
    </location>
</feature>
<dbReference type="Proteomes" id="UP001309876">
    <property type="component" value="Unassembled WGS sequence"/>
</dbReference>
<dbReference type="EMBL" id="JAVRRJ010000002">
    <property type="protein sequence ID" value="KAK5089123.1"/>
    <property type="molecule type" value="Genomic_DNA"/>
</dbReference>
<evidence type="ECO:0000256" key="4">
    <source>
        <dbReference type="SAM" id="Coils"/>
    </source>
</evidence>
<feature type="region of interest" description="Disordered" evidence="5">
    <location>
        <begin position="205"/>
        <end position="278"/>
    </location>
</feature>
<evidence type="ECO:0000313" key="8">
    <source>
        <dbReference type="Proteomes" id="UP001309876"/>
    </source>
</evidence>
<keyword evidence="4" id="KW-0175">Coiled coil</keyword>
<keyword evidence="3" id="KW-0539">Nucleus</keyword>
<proteinExistence type="predicted"/>
<dbReference type="GO" id="GO:0005634">
    <property type="term" value="C:nucleus"/>
    <property type="evidence" value="ECO:0007669"/>
    <property type="project" value="UniProtKB-SubCell"/>
</dbReference>
<comment type="caution">
    <text evidence="7">The sequence shown here is derived from an EMBL/GenBank/DDBJ whole genome shotgun (WGS) entry which is preliminary data.</text>
</comment>
<evidence type="ECO:0000256" key="5">
    <source>
        <dbReference type="SAM" id="MobiDB-lite"/>
    </source>
</evidence>
<feature type="compositionally biased region" description="Polar residues" evidence="5">
    <location>
        <begin position="241"/>
        <end position="259"/>
    </location>
</feature>
<evidence type="ECO:0000259" key="6">
    <source>
        <dbReference type="Pfam" id="PF08573"/>
    </source>
</evidence>
<dbReference type="Pfam" id="PF08573">
    <property type="entry name" value="SAE2"/>
    <property type="match status" value="1"/>
</dbReference>
<dbReference type="AlphaFoldDB" id="A0AAN7T5H6"/>
<evidence type="ECO:0000256" key="3">
    <source>
        <dbReference type="ARBA" id="ARBA00023242"/>
    </source>
</evidence>
<feature type="region of interest" description="Disordered" evidence="5">
    <location>
        <begin position="140"/>
        <end position="166"/>
    </location>
</feature>
<feature type="compositionally biased region" description="Basic and acidic residues" evidence="5">
    <location>
        <begin position="455"/>
        <end position="472"/>
    </location>
</feature>
<comment type="subcellular location">
    <subcellularLocation>
        <location evidence="1">Nucleus</location>
    </subcellularLocation>
</comment>
<evidence type="ECO:0000256" key="1">
    <source>
        <dbReference type="ARBA" id="ARBA00004123"/>
    </source>
</evidence>
<accession>A0AAN7T5H6</accession>
<dbReference type="InterPro" id="IPR013882">
    <property type="entry name" value="Ctp1_C"/>
</dbReference>
<feature type="compositionally biased region" description="Basic and acidic residues" evidence="5">
    <location>
        <begin position="140"/>
        <end position="152"/>
    </location>
</feature>
<organism evidence="7 8">
    <name type="scientific">Lithohypha guttulata</name>
    <dbReference type="NCBI Taxonomy" id="1690604"/>
    <lineage>
        <taxon>Eukaryota</taxon>
        <taxon>Fungi</taxon>
        <taxon>Dikarya</taxon>
        <taxon>Ascomycota</taxon>
        <taxon>Pezizomycotina</taxon>
        <taxon>Eurotiomycetes</taxon>
        <taxon>Chaetothyriomycetidae</taxon>
        <taxon>Chaetothyriales</taxon>
        <taxon>Trichomeriaceae</taxon>
        <taxon>Lithohypha</taxon>
    </lineage>
</organism>
<reference evidence="7 8" key="1">
    <citation type="submission" date="2023-08" db="EMBL/GenBank/DDBJ databases">
        <title>Black Yeasts Isolated from many extreme environments.</title>
        <authorList>
            <person name="Coleine C."/>
            <person name="Stajich J.E."/>
            <person name="Selbmann L."/>
        </authorList>
    </citation>
    <scope>NUCLEOTIDE SEQUENCE [LARGE SCALE GENOMIC DNA]</scope>
    <source>
        <strain evidence="7 8">CCFEE 5910</strain>
    </source>
</reference>
<evidence type="ECO:0000256" key="2">
    <source>
        <dbReference type="ARBA" id="ARBA00022763"/>
    </source>
</evidence>
<feature type="domain" description="DNA endonuclease activator Ctp1 C-terminal" evidence="6">
    <location>
        <begin position="375"/>
        <end position="453"/>
    </location>
</feature>
<dbReference type="GO" id="GO:0006281">
    <property type="term" value="P:DNA repair"/>
    <property type="evidence" value="ECO:0007669"/>
    <property type="project" value="InterPro"/>
</dbReference>
<feature type="region of interest" description="Disordered" evidence="5">
    <location>
        <begin position="291"/>
        <end position="337"/>
    </location>
</feature>
<sequence length="488" mass="55746">MSVNTPGELTNTLILALSQSQEQIQTIRDQGTRLERLQRDNERLRKEVQLSRQNDAERALSNEVDRLKKELHDAKQQVHEAEQERQEVEQLRIDLVEATRHQHEPPQEQSNEIDELFQKNVEAQAEIYKLKKKLRQYKEKANGRLEHSERIENSSPPRKRQKHRDNSLQELHVNMRHSRSSSNASKRSVVEKKIAAIPLLAEDGDDHVVEEQNTGRTPATRKRSMHDRLDGLLAAPVASRSPLSRTSPATAQDTSTPSPLSKRPPVISNIDHTTNEVPLPSATIARESEEIHADTTEANTAQPRPTISSRPSNRSSRRPSENTEPLRSKPLDKLSSYHFKPNPRWIDTAGRTIDDYLHGRNRQRIDMIAATLPQMPGQHERGEKLTDDELLLRFLGPNSEQKIAALTNIARNNLLAEARVKFVAEKFGRQRVDYDKEADPPGFWTMDMPGTQEDAENKKKAKELERAETKKKYDDAISGNGRWIFADE</sequence>
<evidence type="ECO:0000313" key="7">
    <source>
        <dbReference type="EMBL" id="KAK5089123.1"/>
    </source>
</evidence>
<name>A0AAN7T5H6_9EURO</name>
<keyword evidence="2" id="KW-0227">DNA damage</keyword>
<feature type="compositionally biased region" description="Low complexity" evidence="5">
    <location>
        <begin position="303"/>
        <end position="314"/>
    </location>
</feature>
<feature type="compositionally biased region" description="Basic and acidic residues" evidence="5">
    <location>
        <begin position="318"/>
        <end position="332"/>
    </location>
</feature>
<gene>
    <name evidence="7" type="ORF">LTR05_003347</name>
</gene>
<protein>
    <recommendedName>
        <fullName evidence="6">DNA endonuclease activator Ctp1 C-terminal domain-containing protein</fullName>
    </recommendedName>
</protein>